<evidence type="ECO:0000313" key="3">
    <source>
        <dbReference type="Proteomes" id="UP000322940"/>
    </source>
</evidence>
<dbReference type="Proteomes" id="UP000322940">
    <property type="component" value="Unassembled WGS sequence"/>
</dbReference>
<comment type="caution">
    <text evidence="2">The sequence shown here is derived from an EMBL/GenBank/DDBJ whole genome shotgun (WGS) entry which is preliminary data.</text>
</comment>
<dbReference type="InterPro" id="IPR007345">
    <property type="entry name" value="Polysacch_pyruvyl_Trfase"/>
</dbReference>
<sequence length="368" mass="42658">MKVGLITILDNINFGTILQAYALANKIESFGHKVCFINYWRPNSSIRCQIRGILNDKKRSLVRRVVYAVSALFLVPFIKLRLRSFLTSRFRFTRKYRSIESLRKHPPQADIYMTGSDQVWNSRYNNGVDRAFFLDFTESPKISYAASMGIDNFPPDEVTEVVSLLKRYRSISVRENQTVRYMLDLGLSFVTQDLDPTLLLTAEDWKKIIRYRSKSQPQYLLVYSVEGNNNDFIFQQASIIAREKGWKLYAVTAADPFKLKKYNCDKIYAFAGVEHFVTLLADAAFIVASSFHGTAFSINFNKEFVTVAPRRYNIRLKSLAEQLEVSHRIITSHEVSICDLQPLDYGFINEKLNICRMVSEDRLRSFLY</sequence>
<feature type="domain" description="Polysaccharide pyruvyl transferase" evidence="1">
    <location>
        <begin position="13"/>
        <end position="308"/>
    </location>
</feature>
<dbReference type="Pfam" id="PF04230">
    <property type="entry name" value="PS_pyruv_trans"/>
    <property type="match status" value="1"/>
</dbReference>
<dbReference type="AlphaFoldDB" id="A0A5B3H1Q1"/>
<dbReference type="GO" id="GO:0016740">
    <property type="term" value="F:transferase activity"/>
    <property type="evidence" value="ECO:0007669"/>
    <property type="project" value="UniProtKB-KW"/>
</dbReference>
<protein>
    <submittedName>
        <fullName evidence="2">Polysaccharide pyruvyl transferase family protein</fullName>
    </submittedName>
</protein>
<dbReference type="EMBL" id="VVXH01000001">
    <property type="protein sequence ID" value="KAA2380988.1"/>
    <property type="molecule type" value="Genomic_DNA"/>
</dbReference>
<name>A0A5B3H1Q1_9BACT</name>
<keyword evidence="2" id="KW-0808">Transferase</keyword>
<dbReference type="RefSeq" id="WP_130065437.1">
    <property type="nucleotide sequence ID" value="NZ_JAHOOA010000013.1"/>
</dbReference>
<gene>
    <name evidence="2" type="ORF">F2Y10_00375</name>
</gene>
<proteinExistence type="predicted"/>
<reference evidence="2 3" key="1">
    <citation type="journal article" date="2019" name="Nat. Med.">
        <title>A library of human gut bacterial isolates paired with longitudinal multiomics data enables mechanistic microbiome research.</title>
        <authorList>
            <person name="Poyet M."/>
            <person name="Groussin M."/>
            <person name="Gibbons S.M."/>
            <person name="Avila-Pacheco J."/>
            <person name="Jiang X."/>
            <person name="Kearney S.M."/>
            <person name="Perrotta A.R."/>
            <person name="Berdy B."/>
            <person name="Zhao S."/>
            <person name="Lieberman T.D."/>
            <person name="Swanson P.K."/>
            <person name="Smith M."/>
            <person name="Roesemann S."/>
            <person name="Alexander J.E."/>
            <person name="Rich S.A."/>
            <person name="Livny J."/>
            <person name="Vlamakis H."/>
            <person name="Clish C."/>
            <person name="Bullock K."/>
            <person name="Deik A."/>
            <person name="Scott J."/>
            <person name="Pierce K.A."/>
            <person name="Xavier R.J."/>
            <person name="Alm E.J."/>
        </authorList>
    </citation>
    <scope>NUCLEOTIDE SEQUENCE [LARGE SCALE GENOMIC DNA]</scope>
    <source>
        <strain evidence="2 3">BIOML-A266</strain>
    </source>
</reference>
<organism evidence="2 3">
    <name type="scientific">Alistipes onderdonkii</name>
    <dbReference type="NCBI Taxonomy" id="328813"/>
    <lineage>
        <taxon>Bacteria</taxon>
        <taxon>Pseudomonadati</taxon>
        <taxon>Bacteroidota</taxon>
        <taxon>Bacteroidia</taxon>
        <taxon>Bacteroidales</taxon>
        <taxon>Rikenellaceae</taxon>
        <taxon>Alistipes</taxon>
    </lineage>
</organism>
<evidence type="ECO:0000259" key="1">
    <source>
        <dbReference type="Pfam" id="PF04230"/>
    </source>
</evidence>
<accession>A0A5B3H1Q1</accession>
<evidence type="ECO:0000313" key="2">
    <source>
        <dbReference type="EMBL" id="KAA2380988.1"/>
    </source>
</evidence>